<dbReference type="EMBL" id="LKEV01000002">
    <property type="protein sequence ID" value="KQB86896.1"/>
    <property type="molecule type" value="Genomic_DNA"/>
</dbReference>
<evidence type="ECO:0000256" key="2">
    <source>
        <dbReference type="SAM" id="SignalP"/>
    </source>
</evidence>
<evidence type="ECO:0000256" key="1">
    <source>
        <dbReference type="SAM" id="MobiDB-lite"/>
    </source>
</evidence>
<feature type="compositionally biased region" description="Polar residues" evidence="1">
    <location>
        <begin position="30"/>
        <end position="40"/>
    </location>
</feature>
<dbReference type="RefSeq" id="WP_055177359.1">
    <property type="nucleotide sequence ID" value="NZ_JAUSQY010000001.1"/>
</dbReference>
<proteinExistence type="predicted"/>
<protein>
    <recommendedName>
        <fullName evidence="5">PepSY domain-containing protein</fullName>
    </recommendedName>
</protein>
<organism evidence="3 4">
    <name type="scientific">Corynebacterium lowii</name>
    <dbReference type="NCBI Taxonomy" id="1544413"/>
    <lineage>
        <taxon>Bacteria</taxon>
        <taxon>Bacillati</taxon>
        <taxon>Actinomycetota</taxon>
        <taxon>Actinomycetes</taxon>
        <taxon>Mycobacteriales</taxon>
        <taxon>Corynebacteriaceae</taxon>
        <taxon>Corynebacterium</taxon>
    </lineage>
</organism>
<accession>A0A0Q0U4K4</accession>
<keyword evidence="4" id="KW-1185">Reference proteome</keyword>
<evidence type="ECO:0000313" key="4">
    <source>
        <dbReference type="Proteomes" id="UP000050488"/>
    </source>
</evidence>
<gene>
    <name evidence="3" type="ORF">Clow_01107</name>
</gene>
<dbReference type="AlphaFoldDB" id="A0A0Q0U4K4"/>
<dbReference type="PATRIC" id="fig|1544413.3.peg.1112"/>
<feature type="region of interest" description="Disordered" evidence="1">
    <location>
        <begin position="29"/>
        <end position="48"/>
    </location>
</feature>
<keyword evidence="2" id="KW-0732">Signal</keyword>
<reference evidence="3 4" key="1">
    <citation type="submission" date="2015-10" db="EMBL/GenBank/DDBJ databases">
        <title>Corynebacteirum lowii and Corynebacterium oculi species nova, derived from human clinical disease and and emended description of Corynebacterium mastiditis.</title>
        <authorList>
            <person name="Bernard K."/>
            <person name="Pacheco A.L."/>
            <person name="Mcdougall C."/>
            <person name="Burtx T."/>
            <person name="Weibe D."/>
            <person name="Tyler S."/>
            <person name="Olson A.B."/>
            <person name="Cnockaert M."/>
            <person name="Eguchi H."/>
            <person name="Kuwahara T."/>
            <person name="Nakayama-Imaohji H."/>
            <person name="Boudewijins M."/>
            <person name="Van Hoecke F."/>
            <person name="Bernier A.-M."/>
            <person name="Vandamme P."/>
        </authorList>
    </citation>
    <scope>NUCLEOTIDE SEQUENCE [LARGE SCALE GENOMIC DNA]</scope>
    <source>
        <strain evidence="3 4">NML 130206</strain>
    </source>
</reference>
<sequence length="181" mass="19601">MRKISWKLCSSTLIAALAFQAATVPHATAAPSNGASTEIQSAELSEPASLEETQKILEEEGLNEVETETVYVAGVGNVEFTYDYINGTITMVDPDGTTEVVSFQELASISEKADDPVEPITGTQFRRINKEKVCKALATAVGAGHKKTWQVALKIAGVNPWVRAALWLGETGLWLYVRNQC</sequence>
<evidence type="ECO:0008006" key="5">
    <source>
        <dbReference type="Google" id="ProtNLM"/>
    </source>
</evidence>
<feature type="signal peptide" evidence="2">
    <location>
        <begin position="1"/>
        <end position="29"/>
    </location>
</feature>
<comment type="caution">
    <text evidence="3">The sequence shown here is derived from an EMBL/GenBank/DDBJ whole genome shotgun (WGS) entry which is preliminary data.</text>
</comment>
<name>A0A0Q0U4K4_9CORY</name>
<evidence type="ECO:0000313" key="3">
    <source>
        <dbReference type="EMBL" id="KQB86896.1"/>
    </source>
</evidence>
<dbReference type="Proteomes" id="UP000050488">
    <property type="component" value="Unassembled WGS sequence"/>
</dbReference>
<dbReference type="STRING" id="1544413.Clow_01107"/>
<feature type="chain" id="PRO_5006184477" description="PepSY domain-containing protein" evidence="2">
    <location>
        <begin position="30"/>
        <end position="181"/>
    </location>
</feature>